<dbReference type="GO" id="GO:0045892">
    <property type="term" value="P:negative regulation of DNA-templated transcription"/>
    <property type="evidence" value="ECO:0007669"/>
    <property type="project" value="InterPro"/>
</dbReference>
<comment type="similarity">
    <text evidence="1">Belongs to the ParB family.</text>
</comment>
<keyword evidence="6" id="KW-1185">Reference proteome</keyword>
<accession>F3QMJ4</accession>
<feature type="compositionally biased region" description="Acidic residues" evidence="3">
    <location>
        <begin position="307"/>
        <end position="322"/>
    </location>
</feature>
<evidence type="ECO:0000259" key="4">
    <source>
        <dbReference type="SMART" id="SM00470"/>
    </source>
</evidence>
<feature type="compositionally biased region" description="Basic and acidic residues" evidence="3">
    <location>
        <begin position="210"/>
        <end position="225"/>
    </location>
</feature>
<dbReference type="SUPFAM" id="SSF50037">
    <property type="entry name" value="C-terminal domain of transcriptional repressors"/>
    <property type="match status" value="1"/>
</dbReference>
<evidence type="ECO:0000256" key="3">
    <source>
        <dbReference type="SAM" id="MobiDB-lite"/>
    </source>
</evidence>
<name>F3QMJ4_9BURK</name>
<dbReference type="SMART" id="SM00470">
    <property type="entry name" value="ParB"/>
    <property type="match status" value="1"/>
</dbReference>
<dbReference type="GO" id="GO:0007059">
    <property type="term" value="P:chromosome segregation"/>
    <property type="evidence" value="ECO:0007669"/>
    <property type="project" value="TreeGrafter"/>
</dbReference>
<dbReference type="AlphaFoldDB" id="F3QMJ4"/>
<evidence type="ECO:0000313" key="5">
    <source>
        <dbReference type="EMBL" id="EGG51814.1"/>
    </source>
</evidence>
<protein>
    <submittedName>
        <fullName evidence="5">ParB-like protein</fullName>
    </submittedName>
</protein>
<feature type="domain" description="ParB-like N-terminal" evidence="4">
    <location>
        <begin position="25"/>
        <end position="115"/>
    </location>
</feature>
<dbReference type="Gene3D" id="3.90.1530.30">
    <property type="match status" value="1"/>
</dbReference>
<dbReference type="FunFam" id="3.90.1530.30:FF:000001">
    <property type="entry name" value="Chromosome partitioning protein ParB"/>
    <property type="match status" value="1"/>
</dbReference>
<evidence type="ECO:0000256" key="1">
    <source>
        <dbReference type="ARBA" id="ARBA00006295"/>
    </source>
</evidence>
<dbReference type="Gene3D" id="1.10.10.730">
    <property type="entry name" value="KorB DNA-binding domain"/>
    <property type="match status" value="1"/>
</dbReference>
<reference evidence="5 6" key="1">
    <citation type="submission" date="2011-02" db="EMBL/GenBank/DDBJ databases">
        <authorList>
            <person name="Weinstock G."/>
            <person name="Sodergren E."/>
            <person name="Clifton S."/>
            <person name="Fulton L."/>
            <person name="Fulton B."/>
            <person name="Courtney L."/>
            <person name="Fronick C."/>
            <person name="Harrison M."/>
            <person name="Strong C."/>
            <person name="Farmer C."/>
            <person name="Delahaunty K."/>
            <person name="Markovic C."/>
            <person name="Hall O."/>
            <person name="Minx P."/>
            <person name="Tomlinson C."/>
            <person name="Mitreva M."/>
            <person name="Hou S."/>
            <person name="Chen J."/>
            <person name="Wollam A."/>
            <person name="Pepin K.H."/>
            <person name="Johnson M."/>
            <person name="Bhonagiri V."/>
            <person name="Zhang X."/>
            <person name="Suruliraj S."/>
            <person name="Warren W."/>
            <person name="Chinwalla A."/>
            <person name="Mardis E.R."/>
            <person name="Wilson R.K."/>
        </authorList>
    </citation>
    <scope>NUCLEOTIDE SEQUENCE [LARGE SCALE GENOMIC DNA]</scope>
    <source>
        <strain evidence="5 6">YIT 11859</strain>
    </source>
</reference>
<dbReference type="InterPro" id="IPR008988">
    <property type="entry name" value="Transcriptional_repressor_C"/>
</dbReference>
<dbReference type="InterPro" id="IPR004437">
    <property type="entry name" value="ParB/RepB/Spo0J"/>
</dbReference>
<dbReference type="GO" id="GO:0005694">
    <property type="term" value="C:chromosome"/>
    <property type="evidence" value="ECO:0007669"/>
    <property type="project" value="TreeGrafter"/>
</dbReference>
<feature type="compositionally biased region" description="Acidic residues" evidence="3">
    <location>
        <begin position="330"/>
        <end position="350"/>
    </location>
</feature>
<dbReference type="Gene3D" id="6.10.250.140">
    <property type="match status" value="1"/>
</dbReference>
<comment type="caution">
    <text evidence="5">The sequence shown here is derived from an EMBL/GenBank/DDBJ whole genome shotgun (WGS) entry which is preliminary data.</text>
</comment>
<gene>
    <name evidence="5" type="ORF">HMPREF9439_02173</name>
</gene>
<dbReference type="InterPro" id="IPR050336">
    <property type="entry name" value="Chromosome_partition/occlusion"/>
</dbReference>
<evidence type="ECO:0000313" key="6">
    <source>
        <dbReference type="Proteomes" id="UP000005156"/>
    </source>
</evidence>
<dbReference type="PANTHER" id="PTHR33375:SF1">
    <property type="entry name" value="CHROMOSOME-PARTITIONING PROTEIN PARB-RELATED"/>
    <property type="match status" value="1"/>
</dbReference>
<dbReference type="CDD" id="cd16393">
    <property type="entry name" value="SPO0J_N"/>
    <property type="match status" value="1"/>
</dbReference>
<dbReference type="InterPro" id="IPR042075">
    <property type="entry name" value="KorB_DNA-db"/>
</dbReference>
<dbReference type="InterPro" id="IPR003115">
    <property type="entry name" value="ParB_N"/>
</dbReference>
<dbReference type="InterPro" id="IPR037048">
    <property type="entry name" value="KorB_C_sf"/>
</dbReference>
<dbReference type="EMBL" id="AFBP01000081">
    <property type="protein sequence ID" value="EGG51814.1"/>
    <property type="molecule type" value="Genomic_DNA"/>
</dbReference>
<dbReference type="NCBIfam" id="TIGR00180">
    <property type="entry name" value="parB_part"/>
    <property type="match status" value="1"/>
</dbReference>
<dbReference type="eggNOG" id="COG1475">
    <property type="taxonomic scope" value="Bacteria"/>
</dbReference>
<feature type="region of interest" description="Disordered" evidence="3">
    <location>
        <begin position="287"/>
        <end position="350"/>
    </location>
</feature>
<dbReference type="InterPro" id="IPR010575">
    <property type="entry name" value="KorB_C"/>
</dbReference>
<dbReference type="OrthoDB" id="9796891at2"/>
<dbReference type="HOGENOM" id="CLU_056529_1_0_4"/>
<proteinExistence type="inferred from homology"/>
<dbReference type="Pfam" id="PF02195">
    <property type="entry name" value="ParB_N"/>
    <property type="match status" value="1"/>
</dbReference>
<dbReference type="Pfam" id="PF08535">
    <property type="entry name" value="KorB"/>
    <property type="match status" value="1"/>
</dbReference>
<organism evidence="5 6">
    <name type="scientific">Parasutterella excrementihominis YIT 11859</name>
    <dbReference type="NCBI Taxonomy" id="762966"/>
    <lineage>
        <taxon>Bacteria</taxon>
        <taxon>Pseudomonadati</taxon>
        <taxon>Pseudomonadota</taxon>
        <taxon>Betaproteobacteria</taxon>
        <taxon>Burkholderiales</taxon>
        <taxon>Sutterellaceae</taxon>
        <taxon>Parasutterella</taxon>
    </lineage>
</organism>
<dbReference type="InterPro" id="IPR036086">
    <property type="entry name" value="ParB/Sulfiredoxin_sf"/>
</dbReference>
<sequence length="406" mass="45949">MALDLSGLSGLTESFADGKPVRKILDIDISLISPDPLQPRKEFNEDKLQDLAASIGEYGLIQPIVVRKQGEGYVIVAGERRYRACQILGKESVSCILQEKEDPLALSYIQITENIKRENLSVSELAESICLLLQNGELQSSIAQKLGLSKSLISEYASWKDAPEFLKIAVKEKRIESIQAVAELFRKWKKAPVPVEDYVRSAEKITRKQAERFEPSEEVAKKITEEETENSFTGETSTEPDEENFNDPIAQKDFLETEESLSHEQNEELKDGQGEYLDKKTIAEKSHAENEELFPGAKIDESCYQPLEDENNIDNEQEENAEEAFKESPSEDSFDDVDPSVESFPDEEEKEQLYKKPIIFCLVDGRECELLYKRKASDGIVCVKFEDGSEQEVIAEKVQLNRICES</sequence>
<evidence type="ECO:0000256" key="2">
    <source>
        <dbReference type="ARBA" id="ARBA00023125"/>
    </source>
</evidence>
<dbReference type="GeneID" id="43349487"/>
<feature type="region of interest" description="Disordered" evidence="3">
    <location>
        <begin position="210"/>
        <end position="246"/>
    </location>
</feature>
<dbReference type="RefSeq" id="WP_008864746.1">
    <property type="nucleotide sequence ID" value="NZ_GL883751.1"/>
</dbReference>
<dbReference type="Gene3D" id="2.30.30.150">
    <property type="entry name" value="KorB, C-terminal domain"/>
    <property type="match status" value="1"/>
</dbReference>
<dbReference type="Pfam" id="PF06613">
    <property type="entry name" value="KorB_C"/>
    <property type="match status" value="1"/>
</dbReference>
<dbReference type="Proteomes" id="UP000005156">
    <property type="component" value="Unassembled WGS sequence"/>
</dbReference>
<dbReference type="GO" id="GO:0003677">
    <property type="term" value="F:DNA binding"/>
    <property type="evidence" value="ECO:0007669"/>
    <property type="project" value="UniProtKB-KW"/>
</dbReference>
<dbReference type="InterPro" id="IPR013741">
    <property type="entry name" value="KorB_domain"/>
</dbReference>
<keyword evidence="2" id="KW-0238">DNA-binding</keyword>
<dbReference type="PANTHER" id="PTHR33375">
    <property type="entry name" value="CHROMOSOME-PARTITIONING PROTEIN PARB-RELATED"/>
    <property type="match status" value="1"/>
</dbReference>
<dbReference type="SUPFAM" id="SSF110849">
    <property type="entry name" value="ParB/Sulfiredoxin"/>
    <property type="match status" value="1"/>
</dbReference>